<protein>
    <recommendedName>
        <fullName evidence="5">Malonyl-[acyl-carrier protein] O-methyltransferase</fullName>
        <shortName evidence="5">Malonyl-ACP O-methyltransferase</shortName>
        <ecNumber evidence="5">2.1.1.197</ecNumber>
    </recommendedName>
    <alternativeName>
        <fullName evidence="5">Biotin synthesis protein BioC</fullName>
    </alternativeName>
</protein>
<evidence type="ECO:0000256" key="4">
    <source>
        <dbReference type="ARBA" id="ARBA00022756"/>
    </source>
</evidence>
<evidence type="ECO:0000259" key="6">
    <source>
        <dbReference type="Pfam" id="PF13649"/>
    </source>
</evidence>
<name>A0A1V3JRM5_9PAST</name>
<dbReference type="PANTHER" id="PTHR13090:SF1">
    <property type="entry name" value="ARGININE-HYDROXYLASE NDUFAF5, MITOCHONDRIAL"/>
    <property type="match status" value="1"/>
</dbReference>
<comment type="pathway">
    <text evidence="5">Cofactor biosynthesis; biotin biosynthesis.</text>
</comment>
<dbReference type="STRING" id="1907939.BKL49_04765"/>
<dbReference type="GO" id="GO:0009102">
    <property type="term" value="P:biotin biosynthetic process"/>
    <property type="evidence" value="ECO:0007669"/>
    <property type="project" value="UniProtKB-UniRule"/>
</dbReference>
<comment type="catalytic activity">
    <reaction evidence="5">
        <text>malonyl-[ACP] + S-adenosyl-L-methionine = malonyl-[ACP] methyl ester + S-adenosyl-L-homocysteine</text>
        <dbReference type="Rhea" id="RHEA:17105"/>
        <dbReference type="Rhea" id="RHEA-COMP:9623"/>
        <dbReference type="Rhea" id="RHEA-COMP:9954"/>
        <dbReference type="ChEBI" id="CHEBI:57856"/>
        <dbReference type="ChEBI" id="CHEBI:59789"/>
        <dbReference type="ChEBI" id="CHEBI:78449"/>
        <dbReference type="ChEBI" id="CHEBI:78845"/>
        <dbReference type="EC" id="2.1.1.197"/>
    </reaction>
</comment>
<dbReference type="InterPro" id="IPR029063">
    <property type="entry name" value="SAM-dependent_MTases_sf"/>
</dbReference>
<dbReference type="PANTHER" id="PTHR13090">
    <property type="entry name" value="ARGININE-HYDROXYLASE NDUFAF5, MITOCHONDRIAL"/>
    <property type="match status" value="1"/>
</dbReference>
<keyword evidence="8" id="KW-1185">Reference proteome</keyword>
<dbReference type="Pfam" id="PF13649">
    <property type="entry name" value="Methyltransf_25"/>
    <property type="match status" value="1"/>
</dbReference>
<accession>A0A1V3JRM5</accession>
<evidence type="ECO:0000313" key="7">
    <source>
        <dbReference type="EMBL" id="OOF59385.1"/>
    </source>
</evidence>
<dbReference type="GO" id="GO:0010340">
    <property type="term" value="F:carboxyl-O-methyltransferase activity"/>
    <property type="evidence" value="ECO:0007669"/>
    <property type="project" value="UniProtKB-UniRule"/>
</dbReference>
<evidence type="ECO:0000313" key="8">
    <source>
        <dbReference type="Proteomes" id="UP000188602"/>
    </source>
</evidence>
<dbReference type="SUPFAM" id="SSF53335">
    <property type="entry name" value="S-adenosyl-L-methionine-dependent methyltransferases"/>
    <property type="match status" value="1"/>
</dbReference>
<comment type="caution">
    <text evidence="7">The sequence shown here is derived from an EMBL/GenBank/DDBJ whole genome shotgun (WGS) entry which is preliminary data.</text>
</comment>
<evidence type="ECO:0000256" key="2">
    <source>
        <dbReference type="ARBA" id="ARBA00022679"/>
    </source>
</evidence>
<dbReference type="EC" id="2.1.1.197" evidence="5"/>
<dbReference type="OrthoDB" id="9760689at2"/>
<dbReference type="InterPro" id="IPR041698">
    <property type="entry name" value="Methyltransf_25"/>
</dbReference>
<dbReference type="InterPro" id="IPR050602">
    <property type="entry name" value="Malonyl-ACP_OMT"/>
</dbReference>
<dbReference type="NCBIfam" id="TIGR02072">
    <property type="entry name" value="BioC"/>
    <property type="match status" value="1"/>
</dbReference>
<dbReference type="GO" id="GO:0102130">
    <property type="term" value="F:malonyl-CoA methyltransferase activity"/>
    <property type="evidence" value="ECO:0007669"/>
    <property type="project" value="UniProtKB-EC"/>
</dbReference>
<dbReference type="CDD" id="cd02440">
    <property type="entry name" value="AdoMet_MTases"/>
    <property type="match status" value="1"/>
</dbReference>
<organism evidence="7 8">
    <name type="scientific">Rodentibacter myodis</name>
    <dbReference type="NCBI Taxonomy" id="1907939"/>
    <lineage>
        <taxon>Bacteria</taxon>
        <taxon>Pseudomonadati</taxon>
        <taxon>Pseudomonadota</taxon>
        <taxon>Gammaproteobacteria</taxon>
        <taxon>Pasteurellales</taxon>
        <taxon>Pasteurellaceae</taxon>
        <taxon>Rodentibacter</taxon>
    </lineage>
</organism>
<dbReference type="Gene3D" id="3.40.50.150">
    <property type="entry name" value="Vaccinia Virus protein VP39"/>
    <property type="match status" value="1"/>
</dbReference>
<feature type="domain" description="Methyltransferase" evidence="6">
    <location>
        <begin position="54"/>
        <end position="143"/>
    </location>
</feature>
<dbReference type="EMBL" id="MLHQ01000010">
    <property type="protein sequence ID" value="OOF59385.1"/>
    <property type="molecule type" value="Genomic_DNA"/>
</dbReference>
<dbReference type="AlphaFoldDB" id="A0A1V3JRM5"/>
<evidence type="ECO:0000256" key="5">
    <source>
        <dbReference type="HAMAP-Rule" id="MF_00835"/>
    </source>
</evidence>
<dbReference type="GO" id="GO:0032259">
    <property type="term" value="P:methylation"/>
    <property type="evidence" value="ECO:0007669"/>
    <property type="project" value="UniProtKB-KW"/>
</dbReference>
<keyword evidence="2 5" id="KW-0808">Transferase</keyword>
<evidence type="ECO:0000256" key="1">
    <source>
        <dbReference type="ARBA" id="ARBA00022603"/>
    </source>
</evidence>
<dbReference type="UniPathway" id="UPA00078"/>
<dbReference type="InterPro" id="IPR011814">
    <property type="entry name" value="BioC"/>
</dbReference>
<dbReference type="Proteomes" id="UP000188602">
    <property type="component" value="Unassembled WGS sequence"/>
</dbReference>
<reference evidence="7 8" key="1">
    <citation type="submission" date="2016-10" db="EMBL/GenBank/DDBJ databases">
        <title>Rodentibacter gen. nov. and new species.</title>
        <authorList>
            <person name="Christensen H."/>
        </authorList>
    </citation>
    <scope>NUCLEOTIDE SEQUENCE [LARGE SCALE GENOMIC DNA]</scope>
    <source>
        <strain evidence="7 8">Ac151</strain>
    </source>
</reference>
<comment type="function">
    <text evidence="5">Converts the free carboxyl group of a malonyl-thioester to its methyl ester by transfer of a methyl group from S-adenosyl-L-methionine (SAM). It allows to synthesize pimeloyl-ACP via the fatty acid synthetic pathway.</text>
</comment>
<proteinExistence type="inferred from homology"/>
<keyword evidence="3 5" id="KW-0949">S-adenosyl-L-methionine</keyword>
<dbReference type="HAMAP" id="MF_00835">
    <property type="entry name" value="BioC"/>
    <property type="match status" value="1"/>
</dbReference>
<evidence type="ECO:0000256" key="3">
    <source>
        <dbReference type="ARBA" id="ARBA00022691"/>
    </source>
</evidence>
<comment type="similarity">
    <text evidence="5">Belongs to the methyltransferase superfamily.</text>
</comment>
<keyword evidence="4 5" id="KW-0093">Biotin biosynthesis</keyword>
<gene>
    <name evidence="5" type="primary">bioC</name>
    <name evidence="7" type="ORF">BKL49_04765</name>
</gene>
<keyword evidence="1 5" id="KW-0489">Methyltransferase</keyword>
<sequence>MGLTMKFIEKQRIQQHFQKALNRYDANALVQKKINQQLIAQLIPNLPATPLDHVLELGCGTGLLSEQLQQQIQAKHWILNDLCDVKNCLHKRLSQPFEFYCGDAEQFPFTRKYDLIITASAVQWFHHKAEFIQHCKVGLKPDGLLAIATFGQENLKEIRTLTQIGLDYPDLSDWKEWLQTNFDLLYGETTTEELTFPTPISVLQHLKNTGVTATGKGHWTKQQLNTFIKQYQQQFSLLSKKVRLTYQPLWLIARYKQ</sequence>